<dbReference type="GeneID" id="54403323"/>
<dbReference type="SUPFAM" id="SSF49777">
    <property type="entry name" value="PEBP-like"/>
    <property type="match status" value="1"/>
</dbReference>
<dbReference type="OrthoDB" id="5231984at2759"/>
<dbReference type="CDD" id="cd00866">
    <property type="entry name" value="PEBP_euk"/>
    <property type="match status" value="1"/>
</dbReference>
<dbReference type="Proteomes" id="UP000799771">
    <property type="component" value="Unassembled WGS sequence"/>
</dbReference>
<feature type="non-terminal residue" evidence="1">
    <location>
        <position position="198"/>
    </location>
</feature>
<protein>
    <submittedName>
        <fullName evidence="1">Uncharacterized protein</fullName>
    </submittedName>
</protein>
<dbReference type="InterPro" id="IPR035810">
    <property type="entry name" value="PEBP_euk"/>
</dbReference>
<proteinExistence type="predicted"/>
<organism evidence="1 2">
    <name type="scientific">Dothidotthia symphoricarpi CBS 119687</name>
    <dbReference type="NCBI Taxonomy" id="1392245"/>
    <lineage>
        <taxon>Eukaryota</taxon>
        <taxon>Fungi</taxon>
        <taxon>Dikarya</taxon>
        <taxon>Ascomycota</taxon>
        <taxon>Pezizomycotina</taxon>
        <taxon>Dothideomycetes</taxon>
        <taxon>Pleosporomycetidae</taxon>
        <taxon>Pleosporales</taxon>
        <taxon>Dothidotthiaceae</taxon>
        <taxon>Dothidotthia</taxon>
    </lineage>
</organism>
<dbReference type="AlphaFoldDB" id="A0A6A6AKG5"/>
<evidence type="ECO:0000313" key="2">
    <source>
        <dbReference type="Proteomes" id="UP000799771"/>
    </source>
</evidence>
<name>A0A6A6AKG5_9PLEO</name>
<dbReference type="InterPro" id="IPR036610">
    <property type="entry name" value="PEBP-like_sf"/>
</dbReference>
<sequence>MAFRYLQYAAFIAATASFSRAQKSANVPDDLQTSLEFSDKELQVSYTNEAVNGFADGTTFEKDAVESEPTFALGDSSGISPTILYTIVLVDTTCPNARTLHYARANFKYNFDITNVNTSSTALLEYKAPGAFGETGNDRQYSWLMYTNPKRKEISELKLPTEGEAFDVGQWQSDNGLEDPSAGVGMVVKLGGTANCDG</sequence>
<gene>
    <name evidence="1" type="ORF">P153DRAFT_269289</name>
</gene>
<reference evidence="1" key="1">
    <citation type="journal article" date="2020" name="Stud. Mycol.">
        <title>101 Dothideomycetes genomes: a test case for predicting lifestyles and emergence of pathogens.</title>
        <authorList>
            <person name="Haridas S."/>
            <person name="Albert R."/>
            <person name="Binder M."/>
            <person name="Bloem J."/>
            <person name="Labutti K."/>
            <person name="Salamov A."/>
            <person name="Andreopoulos B."/>
            <person name="Baker S."/>
            <person name="Barry K."/>
            <person name="Bills G."/>
            <person name="Bluhm B."/>
            <person name="Cannon C."/>
            <person name="Castanera R."/>
            <person name="Culley D."/>
            <person name="Daum C."/>
            <person name="Ezra D."/>
            <person name="Gonzalez J."/>
            <person name="Henrissat B."/>
            <person name="Kuo A."/>
            <person name="Liang C."/>
            <person name="Lipzen A."/>
            <person name="Lutzoni F."/>
            <person name="Magnuson J."/>
            <person name="Mondo S."/>
            <person name="Nolan M."/>
            <person name="Ohm R."/>
            <person name="Pangilinan J."/>
            <person name="Park H.-J."/>
            <person name="Ramirez L."/>
            <person name="Alfaro M."/>
            <person name="Sun H."/>
            <person name="Tritt A."/>
            <person name="Yoshinaga Y."/>
            <person name="Zwiers L.-H."/>
            <person name="Turgeon B."/>
            <person name="Goodwin S."/>
            <person name="Spatafora J."/>
            <person name="Crous P."/>
            <person name="Grigoriev I."/>
        </authorList>
    </citation>
    <scope>NUCLEOTIDE SEQUENCE</scope>
    <source>
        <strain evidence="1">CBS 119687</strain>
    </source>
</reference>
<dbReference type="Gene3D" id="3.90.280.10">
    <property type="entry name" value="PEBP-like"/>
    <property type="match status" value="1"/>
</dbReference>
<keyword evidence="2" id="KW-1185">Reference proteome</keyword>
<evidence type="ECO:0000313" key="1">
    <source>
        <dbReference type="EMBL" id="KAF2130931.1"/>
    </source>
</evidence>
<dbReference type="EMBL" id="ML977503">
    <property type="protein sequence ID" value="KAF2130931.1"/>
    <property type="molecule type" value="Genomic_DNA"/>
</dbReference>
<dbReference type="RefSeq" id="XP_033525318.1">
    <property type="nucleotide sequence ID" value="XM_033662891.1"/>
</dbReference>
<accession>A0A6A6AKG5</accession>